<dbReference type="InterPro" id="IPR050049">
    <property type="entry name" value="Dodecin_bact"/>
</dbReference>
<dbReference type="NCBIfam" id="NF043052">
    <property type="entry name" value="DodecBact"/>
    <property type="match status" value="1"/>
</dbReference>
<accession>A0A6J6IIJ7</accession>
<sequence length="93" mass="10329">MGDESTGRAYARPDASVYGPIMNRTYGITEVVGTSNEGVDLAIRSAISRTSKTVRHLDWFEVTQIRGYVRDGEVDHFQVSLKVGYRMEDSGAQ</sequence>
<dbReference type="AlphaFoldDB" id="A0A6J6IIJ7"/>
<dbReference type="EMBL" id="CAEZVB010000052">
    <property type="protein sequence ID" value="CAB4624294.1"/>
    <property type="molecule type" value="Genomic_DNA"/>
</dbReference>
<dbReference type="EMBL" id="CAFBMO010000039">
    <property type="protein sequence ID" value="CAB4909485.1"/>
    <property type="molecule type" value="Genomic_DNA"/>
</dbReference>
<dbReference type="Gene3D" id="3.30.1660.10">
    <property type="entry name" value="Flavin-binding protein dodecin"/>
    <property type="match status" value="1"/>
</dbReference>
<evidence type="ECO:0000313" key="2">
    <source>
        <dbReference type="EMBL" id="CAB4667451.1"/>
    </source>
</evidence>
<dbReference type="PANTHER" id="PTHR39324:SF1">
    <property type="entry name" value="CALCIUM DODECIN"/>
    <property type="match status" value="1"/>
</dbReference>
<evidence type="ECO:0000313" key="1">
    <source>
        <dbReference type="EMBL" id="CAB4624294.1"/>
    </source>
</evidence>
<organism evidence="1">
    <name type="scientific">freshwater metagenome</name>
    <dbReference type="NCBI Taxonomy" id="449393"/>
    <lineage>
        <taxon>unclassified sequences</taxon>
        <taxon>metagenomes</taxon>
        <taxon>ecological metagenomes</taxon>
    </lineage>
</organism>
<dbReference type="InterPro" id="IPR025543">
    <property type="entry name" value="Dodecin-like"/>
</dbReference>
<name>A0A6J6IIJ7_9ZZZZ</name>
<evidence type="ECO:0000313" key="3">
    <source>
        <dbReference type="EMBL" id="CAB4909485.1"/>
    </source>
</evidence>
<dbReference type="InterPro" id="IPR036694">
    <property type="entry name" value="Dodecin-like_sf"/>
</dbReference>
<dbReference type="PANTHER" id="PTHR39324">
    <property type="entry name" value="CALCIUM DODECIN"/>
    <property type="match status" value="1"/>
</dbReference>
<dbReference type="EMBL" id="CAEZWR010000097">
    <property type="protein sequence ID" value="CAB4667451.1"/>
    <property type="molecule type" value="Genomic_DNA"/>
</dbReference>
<dbReference type="Pfam" id="PF07311">
    <property type="entry name" value="Dodecin"/>
    <property type="match status" value="1"/>
</dbReference>
<reference evidence="1" key="1">
    <citation type="submission" date="2020-05" db="EMBL/GenBank/DDBJ databases">
        <authorList>
            <person name="Chiriac C."/>
            <person name="Salcher M."/>
            <person name="Ghai R."/>
            <person name="Kavagutti S V."/>
        </authorList>
    </citation>
    <scope>NUCLEOTIDE SEQUENCE</scope>
</reference>
<proteinExistence type="predicted"/>
<dbReference type="SUPFAM" id="SSF89807">
    <property type="entry name" value="Dodecin-like"/>
    <property type="match status" value="1"/>
</dbReference>
<dbReference type="InterPro" id="IPR009923">
    <property type="entry name" value="Dodecin"/>
</dbReference>
<protein>
    <submittedName>
        <fullName evidence="1">Unannotated protein</fullName>
    </submittedName>
</protein>
<gene>
    <name evidence="1" type="ORF">UFOPK1908_01069</name>
    <name evidence="2" type="ORF">UFOPK2282_00896</name>
    <name evidence="3" type="ORF">UFOPK3576_01008</name>
</gene>